<proteinExistence type="predicted"/>
<dbReference type="EMBL" id="JACICC010000002">
    <property type="protein sequence ID" value="MBB3808998.1"/>
    <property type="molecule type" value="Genomic_DNA"/>
</dbReference>
<sequence length="1116" mass="116476">MQRATAQMLRGGLLVALILILCVGAVIVRLSFGSLSAEALAEPISRALNERLAPGWSARIASTGVALSAYGPALLAEGIEIRQPDGTVFLSAREGEIAIDPWQLMFGAVDVTAIAFSGIDARLSIMPDGTVHTESTPTLSAPAIPERDTPPPSTIQAHPKSGDAFDSAIVGMVDILSDESGLARALDSISLSDARITIAGSSGEDRIHFSEVKADVSRKSADTLDMTMAARSPTGVWTAKGGITGIVTGDRVLEFALEGASLGDILLLANAENGPVAGDLVFSGRARAAVSAQNRLTALEGSIESAPGTLIYHDKDQPPLHVSAFQLEVNREAASGDLLIPKLSLAISGAKFDLDGRVQFGGVETPWRLLLSGKDAVLPPLSETEQPLIIDNLSVDVAGKHDGRVHIERIAASGAGFGVALNGDLGGADNPGGIRLGVQTARSDARAILRFWPQFVTPEPRLYLIENLKAGLLENLNVAVSLSKAQLEASRRREPLAHEVARTQFSATDVTLQAAPGFPALEDATVSGIVTGASAKVSVPSAQAEIVPGQILELSDGSMTMERLTAPIVAAIDFRIRGEATTLVRLLEREALRPIFDLDIPANSVQGAVDLRVDVSLPLIKDLKPDQVATRVTGALQKLSISIGKEKLTNGELALTANDNDLTINGTGQIAGLPATIDVNQPLRRGHDNDRRAGRAIVTLTLDDAARKAQGIDLGNRLRGPIAVRVDTPFGTGAANGSLPMKVDADLTRARIDNLLPGWSKPAGKSGSLTFTLVEQNGFNLSDIVLDAGATARGSARLEPGGSLKSAALTGVRLSPNDDLSVDVTANGNGYRIGARGNLLDARPFLKDISGGLTGGESGGAGGSLPDIDLDLAVNILAGFNGETLSKSALTLKTRKGSISALNLKGSFSGAALEASMNGGNGDISMRTANAGAMLRFANLYARLAGGNLQAHMTKDAGQLLMHNFAILNEPTMEHLLTESPRKLPVDPGNVAFTKLRIAFTRAPGRIYIQEGVTWGPSVGITFEGNINLQRETLDLSGTYVPAYALNNVFSQVPLLGPLLGGGQYGGLFAVNFRAQGAIASPSVTVNPLSAIAPGIFRKFFDLGRADSKPTATGAN</sequence>
<feature type="region of interest" description="Disordered" evidence="1">
    <location>
        <begin position="132"/>
        <end position="155"/>
    </location>
</feature>
<dbReference type="Proteomes" id="UP000537592">
    <property type="component" value="Unassembled WGS sequence"/>
</dbReference>
<gene>
    <name evidence="3" type="ORF">FHS81_001068</name>
</gene>
<dbReference type="Pfam" id="PF13116">
    <property type="entry name" value="YhdP"/>
    <property type="match status" value="1"/>
</dbReference>
<dbReference type="AlphaFoldDB" id="A0A7W6EFS3"/>
<evidence type="ECO:0000259" key="2">
    <source>
        <dbReference type="Pfam" id="PF13116"/>
    </source>
</evidence>
<comment type="caution">
    <text evidence="3">The sequence shown here is derived from an EMBL/GenBank/DDBJ whole genome shotgun (WGS) entry which is preliminary data.</text>
</comment>
<protein>
    <recommendedName>
        <fullName evidence="2">YhdP central domain-containing protein</fullName>
    </recommendedName>
</protein>
<accession>A0A7W6EFS3</accession>
<feature type="domain" description="YhdP central" evidence="2">
    <location>
        <begin position="359"/>
        <end position="929"/>
    </location>
</feature>
<organism evidence="3 4">
    <name type="scientific">Pseudochelatococcus contaminans</name>
    <dbReference type="NCBI Taxonomy" id="1538103"/>
    <lineage>
        <taxon>Bacteria</taxon>
        <taxon>Pseudomonadati</taxon>
        <taxon>Pseudomonadota</taxon>
        <taxon>Alphaproteobacteria</taxon>
        <taxon>Hyphomicrobiales</taxon>
        <taxon>Chelatococcaceae</taxon>
        <taxon>Pseudochelatococcus</taxon>
    </lineage>
</organism>
<evidence type="ECO:0000313" key="3">
    <source>
        <dbReference type="EMBL" id="MBB3808998.1"/>
    </source>
</evidence>
<evidence type="ECO:0000256" key="1">
    <source>
        <dbReference type="SAM" id="MobiDB-lite"/>
    </source>
</evidence>
<reference evidence="3 4" key="1">
    <citation type="submission" date="2020-08" db="EMBL/GenBank/DDBJ databases">
        <title>Genomic Encyclopedia of Type Strains, Phase IV (KMG-IV): sequencing the most valuable type-strain genomes for metagenomic binning, comparative biology and taxonomic classification.</title>
        <authorList>
            <person name="Goeker M."/>
        </authorList>
    </citation>
    <scope>NUCLEOTIDE SEQUENCE [LARGE SCALE GENOMIC DNA]</scope>
    <source>
        <strain evidence="3 4">DSM 28760</strain>
    </source>
</reference>
<dbReference type="RefSeq" id="WP_183751004.1">
    <property type="nucleotide sequence ID" value="NZ_JACICC010000002.1"/>
</dbReference>
<name>A0A7W6EFS3_9HYPH</name>
<evidence type="ECO:0000313" key="4">
    <source>
        <dbReference type="Proteomes" id="UP000537592"/>
    </source>
</evidence>
<keyword evidence="4" id="KW-1185">Reference proteome</keyword>
<dbReference type="InterPro" id="IPR025263">
    <property type="entry name" value="YhdP_central"/>
</dbReference>